<dbReference type="PIRSF" id="PIRSF015658">
    <property type="entry name" value="MmdB_OadB"/>
    <property type="match status" value="1"/>
</dbReference>
<feature type="transmembrane region" description="Helical" evidence="8">
    <location>
        <begin position="380"/>
        <end position="400"/>
    </location>
</feature>
<dbReference type="GO" id="GO:0016829">
    <property type="term" value="F:lyase activity"/>
    <property type="evidence" value="ECO:0007669"/>
    <property type="project" value="InterPro"/>
</dbReference>
<feature type="transmembrane region" description="Helical" evidence="8">
    <location>
        <begin position="280"/>
        <end position="296"/>
    </location>
</feature>
<evidence type="ECO:0000256" key="8">
    <source>
        <dbReference type="SAM" id="Phobius"/>
    </source>
</evidence>
<reference evidence="9 10" key="1">
    <citation type="submission" date="2015-07" db="EMBL/GenBank/DDBJ databases">
        <title>Isolation and Genomic Characterization of a Novel Halophilic Metal-Reducing Deltaproteobacterium from the Deep Subsurface.</title>
        <authorList>
            <person name="Badalamenti J.P."/>
            <person name="Summers Z.M."/>
            <person name="Gralnick J.A."/>
            <person name="Bond D.R."/>
        </authorList>
    </citation>
    <scope>NUCLEOTIDE SEQUENCE [LARGE SCALE GENOMIC DNA]</scope>
    <source>
        <strain evidence="9 10">WTL</strain>
    </source>
</reference>
<feature type="transmembrane region" description="Helical" evidence="8">
    <location>
        <begin position="185"/>
        <end position="207"/>
    </location>
</feature>
<dbReference type="InterPro" id="IPR005661">
    <property type="entry name" value="OadB_MmdB"/>
</dbReference>
<dbReference type="GO" id="GO:0006814">
    <property type="term" value="P:sodium ion transport"/>
    <property type="evidence" value="ECO:0007669"/>
    <property type="project" value="UniProtKB-UniRule"/>
</dbReference>
<keyword evidence="7" id="KW-0813">Transport</keyword>
<feature type="transmembrane region" description="Helical" evidence="8">
    <location>
        <begin position="130"/>
        <end position="151"/>
    </location>
</feature>
<comment type="subcellular location">
    <subcellularLocation>
        <location evidence="1">Cell membrane</location>
        <topology evidence="1">Multi-pass membrane protein</topology>
    </subcellularLocation>
</comment>
<evidence type="ECO:0000256" key="1">
    <source>
        <dbReference type="ARBA" id="ARBA00004651"/>
    </source>
</evidence>
<dbReference type="NCBIfam" id="TIGR03136">
    <property type="entry name" value="malonate_biotin"/>
    <property type="match status" value="1"/>
</dbReference>
<dbReference type="Pfam" id="PF03977">
    <property type="entry name" value="OAD_beta"/>
    <property type="match status" value="1"/>
</dbReference>
<name>A0A0M4CZ24_9BACT</name>
<dbReference type="PANTHER" id="PTHR35806:SF1">
    <property type="entry name" value="OXALOACETATE DECARBOXYLASE BETA CHAIN 2"/>
    <property type="match status" value="1"/>
</dbReference>
<keyword evidence="2 7" id="KW-1003">Cell membrane</keyword>
<sequence length="402" mass="42897">MDQLIHLFPGIGSFFVDEPLVAISRVVLIVFGMVLAYYGFKRTLEPLIMVPMGLGMIAVNCGVLFLDGGATGNIILNPLASDPDTLINLLQVNFLQPVYNFTFSNGLVACLVFMGIGAMSDISFLLMRPWACIIVAIFAEMGTFATLVIGLKLGLQPGEAAAVATIGGADGPMVLFTSLMLAKDLFVPISIIAYLYLSLTYVGYPYLVKLLIPARYRGIETDFEMGFVSKKKKFISILVINTVLCLLLPVAAPLIMSFFIGMAIKEAEIEPLHALLESTILYGGTFFLGLLLGVLCDAKTILNPKVGILVVLGIVALTISALGAILGGWIMYLVTKRNFNPVIGIAGVSCMPTTAKIAQKIAMEENPYCMIMPLAMGSSLSGLIVSAIAAGVFISTIGMLTP</sequence>
<dbReference type="PANTHER" id="PTHR35806">
    <property type="entry name" value="OXALOACETATE DECARBOXYLASE BETA CHAIN 2"/>
    <property type="match status" value="1"/>
</dbReference>
<dbReference type="STRING" id="1603606.DSOUD_0389"/>
<proteinExistence type="predicted"/>
<evidence type="ECO:0000313" key="10">
    <source>
        <dbReference type="Proteomes" id="UP000057158"/>
    </source>
</evidence>
<feature type="transmembrane region" description="Helical" evidence="8">
    <location>
        <begin position="20"/>
        <end position="40"/>
    </location>
</feature>
<evidence type="ECO:0000256" key="2">
    <source>
        <dbReference type="ARBA" id="ARBA00022475"/>
    </source>
</evidence>
<dbReference type="PATRIC" id="fig|1603606.3.peg.422"/>
<dbReference type="EMBL" id="CP010802">
    <property type="protein sequence ID" value="ALC15184.1"/>
    <property type="molecule type" value="Genomic_DNA"/>
</dbReference>
<evidence type="ECO:0000256" key="4">
    <source>
        <dbReference type="ARBA" id="ARBA00022967"/>
    </source>
</evidence>
<keyword evidence="3 8" id="KW-0812">Transmembrane</keyword>
<comment type="catalytic activity">
    <reaction evidence="7">
        <text>N(6)-carboxybiotinyl-L-lysyl-[protein] + n Na(+)(in) + H(+) = N(6)-biotinyl-L-lysyl-[protein] + n Na(+)(out) + CO2</text>
        <dbReference type="Rhea" id="RHEA:43336"/>
        <dbReference type="Rhea" id="RHEA-COMP:10505"/>
        <dbReference type="Rhea" id="RHEA-COMP:10506"/>
        <dbReference type="ChEBI" id="CHEBI:15378"/>
        <dbReference type="ChEBI" id="CHEBI:16526"/>
        <dbReference type="ChEBI" id="CHEBI:29101"/>
        <dbReference type="ChEBI" id="CHEBI:83144"/>
        <dbReference type="ChEBI" id="CHEBI:83145"/>
        <dbReference type="EC" id="7.2.4.1"/>
    </reaction>
</comment>
<dbReference type="NCBIfam" id="TIGR01109">
    <property type="entry name" value="Na_pump_decarbB"/>
    <property type="match status" value="1"/>
</dbReference>
<gene>
    <name evidence="9" type="ORF">DSOUD_0389</name>
</gene>
<keyword evidence="6 7" id="KW-0472">Membrane</keyword>
<dbReference type="Proteomes" id="UP000057158">
    <property type="component" value="Chromosome"/>
</dbReference>
<comment type="function">
    <text evidence="7">Beta subunit of the biotin-dependent malonate decarboxylase multienzyme complex (EC 7.2.4.4). Acts as an integral membrane-bound carboxybiotin protein decarboxylase by releasing the carboxyl group of the carboxylated biotin carrier MADF. The free energy of the decarboxylation reaction is used to pump Na(+) out of the cell.</text>
</comment>
<dbReference type="KEGG" id="des:DSOUD_0389"/>
<keyword evidence="7" id="KW-0406">Ion transport</keyword>
<dbReference type="InterPro" id="IPR017558">
    <property type="entry name" value="Malonate_biotin"/>
</dbReference>
<evidence type="ECO:0000313" key="9">
    <source>
        <dbReference type="EMBL" id="ALC15184.1"/>
    </source>
</evidence>
<evidence type="ECO:0000256" key="6">
    <source>
        <dbReference type="ARBA" id="ARBA00023136"/>
    </source>
</evidence>
<dbReference type="OrthoDB" id="9783838at2"/>
<dbReference type="GO" id="GO:0005886">
    <property type="term" value="C:plasma membrane"/>
    <property type="evidence" value="ECO:0007669"/>
    <property type="project" value="UniProtKB-SubCell"/>
</dbReference>
<evidence type="ECO:0000256" key="7">
    <source>
        <dbReference type="PIRNR" id="PIRNR015658"/>
    </source>
</evidence>
<dbReference type="AlphaFoldDB" id="A0A0M4CZ24"/>
<keyword evidence="10" id="KW-1185">Reference proteome</keyword>
<feature type="transmembrane region" description="Helical" evidence="8">
    <location>
        <begin position="47"/>
        <end position="66"/>
    </location>
</feature>
<evidence type="ECO:0000256" key="5">
    <source>
        <dbReference type="ARBA" id="ARBA00022989"/>
    </source>
</evidence>
<keyword evidence="5 8" id="KW-1133">Transmembrane helix</keyword>
<dbReference type="EC" id="7.2.4.1" evidence="7"/>
<dbReference type="GO" id="GO:0015451">
    <property type="term" value="F:decarboxylation-driven active transmembrane transporter activity"/>
    <property type="evidence" value="ECO:0007669"/>
    <property type="project" value="UniProtKB-EC"/>
</dbReference>
<keyword evidence="7" id="KW-0739">Sodium transport</keyword>
<organism evidence="9 10">
    <name type="scientific">Desulfuromonas soudanensis</name>
    <dbReference type="NCBI Taxonomy" id="1603606"/>
    <lineage>
        <taxon>Bacteria</taxon>
        <taxon>Pseudomonadati</taxon>
        <taxon>Thermodesulfobacteriota</taxon>
        <taxon>Desulfuromonadia</taxon>
        <taxon>Desulfuromonadales</taxon>
        <taxon>Desulfuromonadaceae</taxon>
        <taxon>Desulfuromonas</taxon>
    </lineage>
</organism>
<accession>A0A0M4CZ24</accession>
<keyword evidence="7" id="KW-0915">Sodium</keyword>
<feature type="transmembrane region" description="Helical" evidence="8">
    <location>
        <begin position="308"/>
        <end position="332"/>
    </location>
</feature>
<feature type="transmembrane region" description="Helical" evidence="8">
    <location>
        <begin position="98"/>
        <end position="118"/>
    </location>
</feature>
<dbReference type="RefSeq" id="WP_096335417.1">
    <property type="nucleotide sequence ID" value="NZ_CP010802.1"/>
</dbReference>
<keyword evidence="4" id="KW-1278">Translocase</keyword>
<evidence type="ECO:0000256" key="3">
    <source>
        <dbReference type="ARBA" id="ARBA00022692"/>
    </source>
</evidence>
<protein>
    <recommendedName>
        <fullName evidence="7">Carboxybiotin decarboxylase</fullName>
        <ecNumber evidence="7">7.2.4.1</ecNumber>
    </recommendedName>
</protein>
<feature type="transmembrane region" description="Helical" evidence="8">
    <location>
        <begin position="234"/>
        <end position="260"/>
    </location>
</feature>